<feature type="signal peptide" evidence="1">
    <location>
        <begin position="1"/>
        <end position="20"/>
    </location>
</feature>
<proteinExistence type="predicted"/>
<evidence type="ECO:0000313" key="3">
    <source>
        <dbReference type="Proteomes" id="UP000061569"/>
    </source>
</evidence>
<evidence type="ECO:0000256" key="1">
    <source>
        <dbReference type="SAM" id="SignalP"/>
    </source>
</evidence>
<dbReference type="STRING" id="69.GLE_2052"/>
<evidence type="ECO:0008006" key="4">
    <source>
        <dbReference type="Google" id="ProtNLM"/>
    </source>
</evidence>
<keyword evidence="1" id="KW-0732">Signal</keyword>
<name>A0A0S2DFS6_LYSEN</name>
<feature type="chain" id="PRO_5006595073" description="Lipoprotein" evidence="1">
    <location>
        <begin position="21"/>
        <end position="201"/>
    </location>
</feature>
<gene>
    <name evidence="2" type="ORF">GLE_2052</name>
</gene>
<dbReference type="Proteomes" id="UP000061569">
    <property type="component" value="Chromosome"/>
</dbReference>
<accession>A0A0S2DFS6</accession>
<protein>
    <recommendedName>
        <fullName evidence="4">Lipoprotein</fullName>
    </recommendedName>
</protein>
<evidence type="ECO:0000313" key="2">
    <source>
        <dbReference type="EMBL" id="ALN57402.1"/>
    </source>
</evidence>
<reference evidence="2 3" key="1">
    <citation type="submission" date="2015-11" db="EMBL/GenBank/DDBJ databases">
        <title>Genome sequences of Lysobacter enzymogenes strain C3 and Lysobacter antibioticus ATCC 29479.</title>
        <authorList>
            <person name="Kobayashi D.Y."/>
        </authorList>
    </citation>
    <scope>NUCLEOTIDE SEQUENCE [LARGE SCALE GENOMIC DNA]</scope>
    <source>
        <strain evidence="2 3">C3</strain>
    </source>
</reference>
<dbReference type="AlphaFoldDB" id="A0A0S2DFS6"/>
<dbReference type="PATRIC" id="fig|69.6.peg.2017"/>
<dbReference type="EMBL" id="CP013140">
    <property type="protein sequence ID" value="ALN57402.1"/>
    <property type="molecule type" value="Genomic_DNA"/>
</dbReference>
<organism evidence="2 3">
    <name type="scientific">Lysobacter enzymogenes</name>
    <dbReference type="NCBI Taxonomy" id="69"/>
    <lineage>
        <taxon>Bacteria</taxon>
        <taxon>Pseudomonadati</taxon>
        <taxon>Pseudomonadota</taxon>
        <taxon>Gammaproteobacteria</taxon>
        <taxon>Lysobacterales</taxon>
        <taxon>Lysobacteraceae</taxon>
        <taxon>Lysobacter</taxon>
    </lineage>
</organism>
<dbReference type="KEGG" id="lez:GLE_2052"/>
<sequence length="201" mass="20251">MNACSSMAIRARGWVPGALAGALLAAGLSACGERGDAPSPPAAAAPATPAASAPAFDFAAWVASNAACAGGFISDVQEAGFDKTLRDAGVGISDDASVGEVGVGSGTLTPGKPIRLHGFPVRRIEFDFGSGATFAVVVEATPEQARAAIGAKPLPQVYRDVYSEGVPMAEATEDVPMPDIRFVRKGDEPGTQEIGCAAFDG</sequence>